<comment type="caution">
    <text evidence="5">The sequence shown here is derived from an EMBL/GenBank/DDBJ whole genome shotgun (WGS) entry which is preliminary data.</text>
</comment>
<dbReference type="Proteomes" id="UP000077202">
    <property type="component" value="Unassembled WGS sequence"/>
</dbReference>
<dbReference type="InterPro" id="IPR000008">
    <property type="entry name" value="C2_dom"/>
</dbReference>
<organism evidence="5 6">
    <name type="scientific">Marchantia polymorpha subsp. ruderalis</name>
    <dbReference type="NCBI Taxonomy" id="1480154"/>
    <lineage>
        <taxon>Eukaryota</taxon>
        <taxon>Viridiplantae</taxon>
        <taxon>Streptophyta</taxon>
        <taxon>Embryophyta</taxon>
        <taxon>Marchantiophyta</taxon>
        <taxon>Marchantiopsida</taxon>
        <taxon>Marchantiidae</taxon>
        <taxon>Marchantiales</taxon>
        <taxon>Marchantiaceae</taxon>
        <taxon>Marchantia</taxon>
    </lineage>
</organism>
<protein>
    <recommendedName>
        <fullName evidence="4">C2 domain-containing protein</fullName>
    </recommendedName>
</protein>
<dbReference type="PANTHER" id="PTHR46502:SF2">
    <property type="entry name" value="16 KDA PHLOEM PROTEIN 2"/>
    <property type="match status" value="1"/>
</dbReference>
<name>A0A176WI79_MARPO</name>
<dbReference type="PROSITE" id="PS50004">
    <property type="entry name" value="C2"/>
    <property type="match status" value="1"/>
</dbReference>
<gene>
    <name evidence="5" type="ORF">AXG93_786s1260</name>
</gene>
<dbReference type="InterPro" id="IPR035892">
    <property type="entry name" value="C2_domain_sf"/>
</dbReference>
<feature type="compositionally biased region" description="Low complexity" evidence="3">
    <location>
        <begin position="171"/>
        <end position="184"/>
    </location>
</feature>
<evidence type="ECO:0000256" key="2">
    <source>
        <dbReference type="ARBA" id="ARBA00022837"/>
    </source>
</evidence>
<keyword evidence="6" id="KW-1185">Reference proteome</keyword>
<feature type="domain" description="C2" evidence="4">
    <location>
        <begin position="1"/>
        <end position="103"/>
    </location>
</feature>
<proteinExistence type="predicted"/>
<accession>A0A176WI79</accession>
<reference evidence="5" key="1">
    <citation type="submission" date="2016-03" db="EMBL/GenBank/DDBJ databases">
        <title>Mechanisms controlling the formation of the plant cell surface in tip-growing cells are functionally conserved among land plants.</title>
        <authorList>
            <person name="Honkanen S."/>
            <person name="Jones V.A."/>
            <person name="Morieri G."/>
            <person name="Champion C."/>
            <person name="Hetherington A.J."/>
            <person name="Kelly S."/>
            <person name="Saint-Marcoux D."/>
            <person name="Proust H."/>
            <person name="Prescott H."/>
            <person name="Dolan L."/>
        </authorList>
    </citation>
    <scope>NUCLEOTIDE SEQUENCE [LARGE SCALE GENOMIC DNA]</scope>
    <source>
        <tissue evidence="5">Whole gametophyte</tissue>
    </source>
</reference>
<evidence type="ECO:0000313" key="5">
    <source>
        <dbReference type="EMBL" id="OAE32827.1"/>
    </source>
</evidence>
<dbReference type="SUPFAM" id="SSF49562">
    <property type="entry name" value="C2 domain (Calcium/lipid-binding domain, CaLB)"/>
    <property type="match status" value="1"/>
</dbReference>
<dbReference type="EMBL" id="LVLJ01000728">
    <property type="protein sequence ID" value="OAE32827.1"/>
    <property type="molecule type" value="Genomic_DNA"/>
</dbReference>
<keyword evidence="1" id="KW-0479">Metal-binding</keyword>
<dbReference type="PANTHER" id="PTHR46502">
    <property type="entry name" value="C2 DOMAIN-CONTAINING"/>
    <property type="match status" value="1"/>
</dbReference>
<evidence type="ECO:0000313" key="6">
    <source>
        <dbReference type="Proteomes" id="UP000077202"/>
    </source>
</evidence>
<feature type="region of interest" description="Disordered" evidence="3">
    <location>
        <begin position="157"/>
        <end position="184"/>
    </location>
</feature>
<evidence type="ECO:0000256" key="3">
    <source>
        <dbReference type="SAM" id="MobiDB-lite"/>
    </source>
</evidence>
<dbReference type="GO" id="GO:0046872">
    <property type="term" value="F:metal ion binding"/>
    <property type="evidence" value="ECO:0007669"/>
    <property type="project" value="UniProtKB-KW"/>
</dbReference>
<sequence>MPAGTVKVNLIGASAIKDSEWIGKGDPYVVIMCGKREVTSNVAKNQGSTPVWNQKFHFYVDDSDTDVQIKIYNENALQTDDIIGTTTISLSDAFSQKKLPVTQYTLEPRGDIGLQISYTPKVKPAVRLTQSFPGPYGSQTHSSPYVQAQPEAKQDGEYFTGHYGQHHGQHHGSSVSFSHDSYLQ</sequence>
<keyword evidence="2" id="KW-0106">Calcium</keyword>
<dbReference type="Gene3D" id="2.60.40.150">
    <property type="entry name" value="C2 domain"/>
    <property type="match status" value="1"/>
</dbReference>
<dbReference type="Pfam" id="PF00168">
    <property type="entry name" value="C2"/>
    <property type="match status" value="1"/>
</dbReference>
<dbReference type="AlphaFoldDB" id="A0A176WI79"/>
<dbReference type="SMART" id="SM00239">
    <property type="entry name" value="C2"/>
    <property type="match status" value="1"/>
</dbReference>
<evidence type="ECO:0000256" key="1">
    <source>
        <dbReference type="ARBA" id="ARBA00022723"/>
    </source>
</evidence>
<evidence type="ECO:0000259" key="4">
    <source>
        <dbReference type="PROSITE" id="PS50004"/>
    </source>
</evidence>